<keyword evidence="2" id="KW-1133">Transmembrane helix</keyword>
<keyword evidence="4" id="KW-1185">Reference proteome</keyword>
<evidence type="ECO:0000313" key="3">
    <source>
        <dbReference type="EMBL" id="KAJ1526815.1"/>
    </source>
</evidence>
<gene>
    <name evidence="3" type="ORF">ONE63_008384</name>
</gene>
<dbReference type="EMBL" id="JAPTSV010000006">
    <property type="protein sequence ID" value="KAJ1526815.1"/>
    <property type="molecule type" value="Genomic_DNA"/>
</dbReference>
<dbReference type="Proteomes" id="UP001075354">
    <property type="component" value="Chromosome 6"/>
</dbReference>
<feature type="region of interest" description="Disordered" evidence="1">
    <location>
        <begin position="72"/>
        <end position="100"/>
    </location>
</feature>
<proteinExistence type="predicted"/>
<feature type="transmembrane region" description="Helical" evidence="2">
    <location>
        <begin position="33"/>
        <end position="56"/>
    </location>
</feature>
<evidence type="ECO:0000313" key="4">
    <source>
        <dbReference type="Proteomes" id="UP001075354"/>
    </source>
</evidence>
<reference evidence="3" key="1">
    <citation type="submission" date="2022-12" db="EMBL/GenBank/DDBJ databases">
        <title>Chromosome-level genome assembly of the bean flower thrips Megalurothrips usitatus.</title>
        <authorList>
            <person name="Ma L."/>
            <person name="Liu Q."/>
            <person name="Li H."/>
            <person name="Cai W."/>
        </authorList>
    </citation>
    <scope>NUCLEOTIDE SEQUENCE</scope>
    <source>
        <strain evidence="3">Cailab_2022a</strain>
    </source>
</reference>
<keyword evidence="2" id="KW-0812">Transmembrane</keyword>
<name>A0AAV7XSJ3_9NEOP</name>
<keyword evidence="2" id="KW-0472">Membrane</keyword>
<dbReference type="AlphaFoldDB" id="A0AAV7XSJ3"/>
<protein>
    <submittedName>
        <fullName evidence="3">Uncharacterized protein</fullName>
    </submittedName>
</protein>
<comment type="caution">
    <text evidence="3">The sequence shown here is derived from an EMBL/GenBank/DDBJ whole genome shotgun (WGS) entry which is preliminary data.</text>
</comment>
<sequence length="131" mass="13922">MALLLVVYSPIVTLVWQFWLGGENGGEVWRVPAHWLANVILIAVAGGFCLLCAVIGDVAKVLSQHLAQVSTGGASGPLTRHQHDTTRARTRRRSRRRHAPEVTAVAHRRCPAVGVTAGEGGGLPGGPHCTH</sequence>
<organism evidence="3 4">
    <name type="scientific">Megalurothrips usitatus</name>
    <name type="common">bean blossom thrips</name>
    <dbReference type="NCBI Taxonomy" id="439358"/>
    <lineage>
        <taxon>Eukaryota</taxon>
        <taxon>Metazoa</taxon>
        <taxon>Ecdysozoa</taxon>
        <taxon>Arthropoda</taxon>
        <taxon>Hexapoda</taxon>
        <taxon>Insecta</taxon>
        <taxon>Pterygota</taxon>
        <taxon>Neoptera</taxon>
        <taxon>Paraneoptera</taxon>
        <taxon>Thysanoptera</taxon>
        <taxon>Terebrantia</taxon>
        <taxon>Thripoidea</taxon>
        <taxon>Thripidae</taxon>
        <taxon>Megalurothrips</taxon>
    </lineage>
</organism>
<evidence type="ECO:0000256" key="2">
    <source>
        <dbReference type="SAM" id="Phobius"/>
    </source>
</evidence>
<feature type="compositionally biased region" description="Basic residues" evidence="1">
    <location>
        <begin position="88"/>
        <end position="98"/>
    </location>
</feature>
<accession>A0AAV7XSJ3</accession>
<evidence type="ECO:0000256" key="1">
    <source>
        <dbReference type="SAM" id="MobiDB-lite"/>
    </source>
</evidence>